<evidence type="ECO:0000256" key="2">
    <source>
        <dbReference type="SAM" id="MobiDB-lite"/>
    </source>
</evidence>
<dbReference type="InterPro" id="IPR003325">
    <property type="entry name" value="TerD"/>
</dbReference>
<feature type="domain" description="TerD" evidence="3">
    <location>
        <begin position="7"/>
        <end position="174"/>
    </location>
</feature>
<gene>
    <name evidence="4" type="ORF">I7412_01410</name>
</gene>
<evidence type="ECO:0000259" key="3">
    <source>
        <dbReference type="Pfam" id="PF02342"/>
    </source>
</evidence>
<comment type="caution">
    <text evidence="4">The sequence shown here is derived from an EMBL/GenBank/DDBJ whole genome shotgun (WGS) entry which is preliminary data.</text>
</comment>
<dbReference type="CDD" id="cd06974">
    <property type="entry name" value="TerD_like"/>
    <property type="match status" value="1"/>
</dbReference>
<dbReference type="InterPro" id="IPR051324">
    <property type="entry name" value="Stress/Tellurium_Resist"/>
</dbReference>
<accession>A0A937R9Z0</accession>
<dbReference type="PANTHER" id="PTHR32097">
    <property type="entry name" value="CAMP-BINDING PROTEIN 1-RELATED"/>
    <property type="match status" value="1"/>
</dbReference>
<proteinExistence type="inferred from homology"/>
<feature type="region of interest" description="Disordered" evidence="2">
    <location>
        <begin position="181"/>
        <end position="219"/>
    </location>
</feature>
<feature type="compositionally biased region" description="Pro residues" evidence="2">
    <location>
        <begin position="188"/>
        <end position="203"/>
    </location>
</feature>
<evidence type="ECO:0000313" key="4">
    <source>
        <dbReference type="EMBL" id="MBL7625857.1"/>
    </source>
</evidence>
<dbReference type="AlphaFoldDB" id="A0A937R9Z0"/>
<sequence length="219" mass="23025">MGWRLELAKGANTTVPSRAVRVSLASTLPVDVVDLFALELGARRRVRDDGDLVFYNQRRSADGCLWLVDDRCVRITLGELPDVVESVVVAASLDDAWTGAFADDAGLRVRIDAAGGSAWDGPGLDGPFTVRHEVTVEGAERCVVLVELYRREGGWKVRAVSQGWTAGTAALLTEHGVHVEEDPVPAASAPPAPVPARPGPVPPARAGGPPARGGAGRPS</sequence>
<feature type="non-terminal residue" evidence="4">
    <location>
        <position position="219"/>
    </location>
</feature>
<name>A0A937R9Z0_9ACTN</name>
<dbReference type="Proteomes" id="UP000604475">
    <property type="component" value="Unassembled WGS sequence"/>
</dbReference>
<feature type="compositionally biased region" description="Gly residues" evidence="2">
    <location>
        <begin position="210"/>
        <end position="219"/>
    </location>
</feature>
<dbReference type="PANTHER" id="PTHR32097:SF4">
    <property type="entry name" value="GENERAL STRESS PROTEIN 16U"/>
    <property type="match status" value="1"/>
</dbReference>
<dbReference type="EMBL" id="JAEACQ010000103">
    <property type="protein sequence ID" value="MBL7625857.1"/>
    <property type="molecule type" value="Genomic_DNA"/>
</dbReference>
<reference evidence="4" key="1">
    <citation type="submission" date="2020-12" db="EMBL/GenBank/DDBJ databases">
        <title>Genomic characterization of non-nitrogen-fixing Frankia strains.</title>
        <authorList>
            <person name="Carlos-Shanley C."/>
            <person name="Guerra T."/>
            <person name="Hahn D."/>
        </authorList>
    </citation>
    <scope>NUCLEOTIDE SEQUENCE</scope>
    <source>
        <strain evidence="4">CN6</strain>
    </source>
</reference>
<comment type="similarity">
    <text evidence="1">Belongs to the CAPAB/TerDEXZ family.</text>
</comment>
<evidence type="ECO:0000313" key="5">
    <source>
        <dbReference type="Proteomes" id="UP000604475"/>
    </source>
</evidence>
<keyword evidence="5" id="KW-1185">Reference proteome</keyword>
<dbReference type="Gene3D" id="2.60.60.30">
    <property type="entry name" value="sav2460 like domains"/>
    <property type="match status" value="1"/>
</dbReference>
<dbReference type="Pfam" id="PF02342">
    <property type="entry name" value="TerD"/>
    <property type="match status" value="1"/>
</dbReference>
<organism evidence="4 5">
    <name type="scientific">Frankia nepalensis</name>
    <dbReference type="NCBI Taxonomy" id="1836974"/>
    <lineage>
        <taxon>Bacteria</taxon>
        <taxon>Bacillati</taxon>
        <taxon>Actinomycetota</taxon>
        <taxon>Actinomycetes</taxon>
        <taxon>Frankiales</taxon>
        <taxon>Frankiaceae</taxon>
        <taxon>Frankia</taxon>
    </lineage>
</organism>
<evidence type="ECO:0000256" key="1">
    <source>
        <dbReference type="ARBA" id="ARBA00008775"/>
    </source>
</evidence>
<protein>
    <submittedName>
        <fullName evidence="4">TerD family protein</fullName>
    </submittedName>
</protein>